<gene>
    <name evidence="2" type="ORF">BOTNAR_0432g00030</name>
</gene>
<keyword evidence="3" id="KW-1185">Reference proteome</keyword>
<keyword evidence="1" id="KW-0472">Membrane</keyword>
<dbReference type="OrthoDB" id="1470350at2759"/>
<evidence type="ECO:0000313" key="3">
    <source>
        <dbReference type="Proteomes" id="UP000297452"/>
    </source>
</evidence>
<protein>
    <submittedName>
        <fullName evidence="2">Uncharacterized protein</fullName>
    </submittedName>
</protein>
<dbReference type="GO" id="GO:0005506">
    <property type="term" value="F:iron ion binding"/>
    <property type="evidence" value="ECO:0007669"/>
    <property type="project" value="InterPro"/>
</dbReference>
<dbReference type="Proteomes" id="UP000297452">
    <property type="component" value="Unassembled WGS sequence"/>
</dbReference>
<name>A0A4Z1HQ25_9HELO</name>
<dbReference type="SUPFAM" id="SSF48264">
    <property type="entry name" value="Cytochrome P450"/>
    <property type="match status" value="1"/>
</dbReference>
<dbReference type="InterPro" id="IPR036396">
    <property type="entry name" value="Cyt_P450_sf"/>
</dbReference>
<dbReference type="STRING" id="278944.A0A4Z1HQ25"/>
<evidence type="ECO:0000256" key="1">
    <source>
        <dbReference type="SAM" id="Phobius"/>
    </source>
</evidence>
<feature type="transmembrane region" description="Helical" evidence="1">
    <location>
        <begin position="12"/>
        <end position="33"/>
    </location>
</feature>
<dbReference type="GO" id="GO:0016705">
    <property type="term" value="F:oxidoreductase activity, acting on paired donors, with incorporation or reduction of molecular oxygen"/>
    <property type="evidence" value="ECO:0007669"/>
    <property type="project" value="InterPro"/>
</dbReference>
<evidence type="ECO:0000313" key="2">
    <source>
        <dbReference type="EMBL" id="TGO49412.1"/>
    </source>
</evidence>
<dbReference type="AlphaFoldDB" id="A0A4Z1HQ25"/>
<proteinExistence type="predicted"/>
<dbReference type="GO" id="GO:0004497">
    <property type="term" value="F:monooxygenase activity"/>
    <property type="evidence" value="ECO:0007669"/>
    <property type="project" value="InterPro"/>
</dbReference>
<dbReference type="GO" id="GO:0020037">
    <property type="term" value="F:heme binding"/>
    <property type="evidence" value="ECO:0007669"/>
    <property type="project" value="InterPro"/>
</dbReference>
<dbReference type="EMBL" id="PQXJ01000432">
    <property type="protein sequence ID" value="TGO49412.1"/>
    <property type="molecule type" value="Genomic_DNA"/>
</dbReference>
<keyword evidence="1" id="KW-0812">Transmembrane</keyword>
<reference evidence="2 3" key="1">
    <citation type="submission" date="2017-12" db="EMBL/GenBank/DDBJ databases">
        <title>Comparative genomics of Botrytis spp.</title>
        <authorList>
            <person name="Valero-Jimenez C.A."/>
            <person name="Tapia P."/>
            <person name="Veloso J."/>
            <person name="Silva-Moreno E."/>
            <person name="Staats M."/>
            <person name="Valdes J.H."/>
            <person name="Van Kan J.A.L."/>
        </authorList>
    </citation>
    <scope>NUCLEOTIDE SEQUENCE [LARGE SCALE GENOMIC DNA]</scope>
    <source>
        <strain evidence="2 3">MUCL2120</strain>
    </source>
</reference>
<comment type="caution">
    <text evidence="2">The sequence shown here is derived from an EMBL/GenBank/DDBJ whole genome shotgun (WGS) entry which is preliminary data.</text>
</comment>
<keyword evidence="1" id="KW-1133">Transmembrane helix</keyword>
<sequence>MENLVDAIDGYGLLAVSLTAVVYLFAEAIYSIYFHPLTDVPGSFWCKVSVWPSCYQALTGYRHIWIWQNHEIYGDRFRYRPDGVLIATPNGYREIYNSKANVKRPSDTRSGGGTMKTIMR</sequence>
<accession>A0A4Z1HQ25</accession>
<organism evidence="2 3">
    <name type="scientific">Botryotinia narcissicola</name>
    <dbReference type="NCBI Taxonomy" id="278944"/>
    <lineage>
        <taxon>Eukaryota</taxon>
        <taxon>Fungi</taxon>
        <taxon>Dikarya</taxon>
        <taxon>Ascomycota</taxon>
        <taxon>Pezizomycotina</taxon>
        <taxon>Leotiomycetes</taxon>
        <taxon>Helotiales</taxon>
        <taxon>Sclerotiniaceae</taxon>
        <taxon>Botryotinia</taxon>
    </lineage>
</organism>